<dbReference type="OrthoDB" id="6372180at2"/>
<protein>
    <submittedName>
        <fullName evidence="4">Listeria/Bacterioides repeat-containing protein</fullName>
    </submittedName>
</protein>
<dbReference type="InterPro" id="IPR006626">
    <property type="entry name" value="PbH1"/>
</dbReference>
<evidence type="ECO:0000259" key="3">
    <source>
        <dbReference type="Pfam" id="PF13229"/>
    </source>
</evidence>
<reference evidence="4 5" key="1">
    <citation type="submission" date="2016-11" db="EMBL/GenBank/DDBJ databases">
        <authorList>
            <person name="Jaros S."/>
            <person name="Januszkiewicz K."/>
            <person name="Wedrychowicz H."/>
        </authorList>
    </citation>
    <scope>NUCLEOTIDE SEQUENCE [LARGE SCALE GENOMIC DNA]</scope>
    <source>
        <strain evidence="4 5">DSM 14214</strain>
    </source>
</reference>
<dbReference type="SUPFAM" id="SSF51126">
    <property type="entry name" value="Pectin lyase-like"/>
    <property type="match status" value="3"/>
</dbReference>
<name>A0A1M6WCN5_9FIRM</name>
<dbReference type="InterPro" id="IPR042229">
    <property type="entry name" value="Listeria/Bacterioides_rpt_sf"/>
</dbReference>
<sequence>MDGETTVDSQRVRRGSTVSEPTAPTKEGYTFVGWFDGDTQFDFTTPIRSSLTLKAKWVSNPEDGDVTAYVDGKGYASLADALNDTELKEGATIVLLEDQKASVLFNITKDVTIDGNGNKITADEGMTNSHLMQAFGASVTLKNVTLDCAGVAKGLHIYNNNQSGGENDVVTLENVTILNSAGSGMTVNGAKVNATNLTIEGSAWEQSIDVSKGGNVTTPSQLTLDSADGLKDTFAIVEDGATTATVNIGGKENCGAVATAMKDSNGNSYLKYQYNTFAKTGVDYMAPAAVEGSLEYVLSLAPAGANIRLTAGEYDTPNVNGTRAFALAHPVSLLGAGEDETIINGHIFINFNGNGQDYPDGTKYPVTFSDFTLQDDNADAQVAINTGGVNYVREHYTFTIENVTMKDYLFGVQLASGYQNNQMTLNNVNFENIWCAASVQETNELAMNDCTFTNVTYQLQKFYPNYYYPTFGDETTKVDGTTVSVPGMDDWENTEASYTDASGNKVTGTFEDAVANAQAGSTVTLVKDVTLDSDLTSFADNLTIEGEGKTVTTTANYGINVPTNVTSLTINNLNLEKAEKTGTAIKVPSANADFTLNLTKCNFDGFEFGIYRDLPKNTTAAGTMNLTGCTFENADQKAIYVEALTNSTIQGCQFINCGTKEDGAHAMSSAVDINLKYGDYENISIQDCKFEGNGAGLGGALLIKARDDGSYADESATLTGVTITGCTFTDNNRDIVFGEPMKNNAGPTDVMIDDVTVEPSTTTLPGKQNINGAEVLDYRVAAGNAGISFAGSATGVVVNDADDFDLTFDKNTFGEAVTDFFCADCVANPGTNHADHETFATVKADGSLEMVQADDGRMPYFQMDNVDLENNTYTISYDLNVAYDDEADGVLSVNTGNTGWGADAHFVLKQGEGLYNFSGNTLLSDADVFKNGGTFSVVVTYTLDNGTPKTELTITASDDTEATIESEGGSNKKAIYWCGYTYENVSASVANFTLKSEAK</sequence>
<dbReference type="InterPro" id="IPR013378">
    <property type="entry name" value="InlB-like_B-rpt"/>
</dbReference>
<proteinExistence type="predicted"/>
<feature type="domain" description="Right handed beta helix" evidence="3">
    <location>
        <begin position="564"/>
        <end position="732"/>
    </location>
</feature>
<dbReference type="Gene3D" id="2.60.40.4270">
    <property type="entry name" value="Listeria-Bacteroides repeat domain"/>
    <property type="match status" value="1"/>
</dbReference>
<comment type="subcellular location">
    <subcellularLocation>
        <location evidence="1">Cell envelope</location>
    </subcellularLocation>
</comment>
<accession>A0A1M6WCN5</accession>
<dbReference type="EMBL" id="FRAH01000053">
    <property type="protein sequence ID" value="SHK91520.1"/>
    <property type="molecule type" value="Genomic_DNA"/>
</dbReference>
<keyword evidence="5" id="KW-1185">Reference proteome</keyword>
<dbReference type="SMART" id="SM00710">
    <property type="entry name" value="PbH1"/>
    <property type="match status" value="7"/>
</dbReference>
<evidence type="ECO:0000313" key="5">
    <source>
        <dbReference type="Proteomes" id="UP000183975"/>
    </source>
</evidence>
<feature type="region of interest" description="Disordered" evidence="2">
    <location>
        <begin position="1"/>
        <end position="24"/>
    </location>
</feature>
<dbReference type="GO" id="GO:0030313">
    <property type="term" value="C:cell envelope"/>
    <property type="evidence" value="ECO:0007669"/>
    <property type="project" value="UniProtKB-SubCell"/>
</dbReference>
<gene>
    <name evidence="4" type="ORF">SAMN02745138_02563</name>
</gene>
<evidence type="ECO:0000313" key="4">
    <source>
        <dbReference type="EMBL" id="SHK91520.1"/>
    </source>
</evidence>
<evidence type="ECO:0000256" key="2">
    <source>
        <dbReference type="SAM" id="MobiDB-lite"/>
    </source>
</evidence>
<dbReference type="InterPro" id="IPR012334">
    <property type="entry name" value="Pectin_lyas_fold"/>
</dbReference>
<dbReference type="Pfam" id="PF13229">
    <property type="entry name" value="Beta_helix"/>
    <property type="match status" value="1"/>
</dbReference>
<dbReference type="Proteomes" id="UP000183975">
    <property type="component" value="Unassembled WGS sequence"/>
</dbReference>
<dbReference type="InterPro" id="IPR011050">
    <property type="entry name" value="Pectin_lyase_fold/virulence"/>
</dbReference>
<dbReference type="Gene3D" id="2.160.20.10">
    <property type="entry name" value="Single-stranded right-handed beta-helix, Pectin lyase-like"/>
    <property type="match status" value="1"/>
</dbReference>
<dbReference type="AlphaFoldDB" id="A0A1M6WCN5"/>
<dbReference type="InterPro" id="IPR039448">
    <property type="entry name" value="Beta_helix"/>
</dbReference>
<dbReference type="RefSeq" id="WP_072852389.1">
    <property type="nucleotide sequence ID" value="NZ_FRAH01000053.1"/>
</dbReference>
<dbReference type="NCBIfam" id="TIGR02543">
    <property type="entry name" value="List_Bact_rpt"/>
    <property type="match status" value="1"/>
</dbReference>
<dbReference type="Pfam" id="PF09479">
    <property type="entry name" value="Flg_new"/>
    <property type="match status" value="1"/>
</dbReference>
<evidence type="ECO:0000256" key="1">
    <source>
        <dbReference type="ARBA" id="ARBA00004196"/>
    </source>
</evidence>
<organism evidence="4 5">
    <name type="scientific">Anaerotignum lactatifermentans DSM 14214</name>
    <dbReference type="NCBI Taxonomy" id="1121323"/>
    <lineage>
        <taxon>Bacteria</taxon>
        <taxon>Bacillati</taxon>
        <taxon>Bacillota</taxon>
        <taxon>Clostridia</taxon>
        <taxon>Lachnospirales</taxon>
        <taxon>Anaerotignaceae</taxon>
        <taxon>Anaerotignum</taxon>
    </lineage>
</organism>